<organism evidence="2">
    <name type="scientific">uncultured Planctomycetota bacterium</name>
    <dbReference type="NCBI Taxonomy" id="120965"/>
    <lineage>
        <taxon>Bacteria</taxon>
        <taxon>Pseudomonadati</taxon>
        <taxon>Planctomycetota</taxon>
        <taxon>environmental samples</taxon>
    </lineage>
</organism>
<protein>
    <submittedName>
        <fullName evidence="2">Acetyltransferase</fullName>
    </submittedName>
</protein>
<dbReference type="PROSITE" id="PS51186">
    <property type="entry name" value="GNAT"/>
    <property type="match status" value="1"/>
</dbReference>
<dbReference type="GO" id="GO:0016747">
    <property type="term" value="F:acyltransferase activity, transferring groups other than amino-acyl groups"/>
    <property type="evidence" value="ECO:0007669"/>
    <property type="project" value="InterPro"/>
</dbReference>
<dbReference type="AlphaFoldDB" id="H5S890"/>
<reference evidence="2" key="1">
    <citation type="journal article" date="2005" name="Environ. Microbiol.">
        <title>Genetic and functional properties of uncultivated thermophilic crenarchaeotes from a subsurface gold mine as revealed by analysis of genome fragments.</title>
        <authorList>
            <person name="Nunoura T."/>
            <person name="Hirayama H."/>
            <person name="Takami H."/>
            <person name="Oida H."/>
            <person name="Nishi S."/>
            <person name="Shimamura S."/>
            <person name="Suzuki Y."/>
            <person name="Inagaki F."/>
            <person name="Takai K."/>
            <person name="Nealson K.H."/>
            <person name="Horikoshi K."/>
        </authorList>
    </citation>
    <scope>NUCLEOTIDE SEQUENCE</scope>
</reference>
<dbReference type="EMBL" id="AP011626">
    <property type="protein sequence ID" value="BAL52376.1"/>
    <property type="molecule type" value="Genomic_DNA"/>
</dbReference>
<proteinExistence type="predicted"/>
<reference evidence="2" key="2">
    <citation type="journal article" date="2012" name="PLoS ONE">
        <title>A Deeply Branching Thermophilic Bacterium with an Ancient Acetyl-CoA Pathway Dominates a Subsurface Ecosystem.</title>
        <authorList>
            <person name="Takami H."/>
            <person name="Noguchi H."/>
            <person name="Takaki Y."/>
            <person name="Uchiyama I."/>
            <person name="Toyoda A."/>
            <person name="Nishi S."/>
            <person name="Chee G.-J."/>
            <person name="Arai W."/>
            <person name="Nunoura T."/>
            <person name="Itoh T."/>
            <person name="Hattori M."/>
            <person name="Takai K."/>
        </authorList>
    </citation>
    <scope>NUCLEOTIDE SEQUENCE</scope>
</reference>
<accession>H5S890</accession>
<evidence type="ECO:0000259" key="1">
    <source>
        <dbReference type="PROSITE" id="PS51186"/>
    </source>
</evidence>
<dbReference type="Pfam" id="PF18014">
    <property type="entry name" value="Acetyltransf_18"/>
    <property type="match status" value="1"/>
</dbReference>
<dbReference type="CDD" id="cd04301">
    <property type="entry name" value="NAT_SF"/>
    <property type="match status" value="1"/>
</dbReference>
<dbReference type="InterPro" id="IPR052729">
    <property type="entry name" value="Acyl/Acetyltrans_Enzymes"/>
</dbReference>
<dbReference type="PANTHER" id="PTHR47237">
    <property type="entry name" value="SLL0310 PROTEIN"/>
    <property type="match status" value="1"/>
</dbReference>
<feature type="domain" description="N-acetyltransferase" evidence="1">
    <location>
        <begin position="3"/>
        <end position="137"/>
    </location>
</feature>
<sequence length="281" mass="31981">MTIAVRLMRQEDMEFGMCLKTQAGWNQTRRDWECFFSLTPEGCFVAEYDGQPAGTTVALCFGDTAWIAMVLVEKSLRRRGIGRALVEHALRYLEQHRVRTIRLDATPLGRPLYEQLGFRLEYSLIRFGGLPIVLSPPPEAFIRRASSADLEAVCNLDRLVTNSDRSKILQWWWNDLEIEKYVAIEDNKVTGYGMMRPGSQARFIGPIIARDEDASVLLFTALYACSGKPVYLDVPEYQETCRSIVAAAGFRAERPLARMWLGEPPREIRQYLWASAGPEYG</sequence>
<dbReference type="Gene3D" id="3.40.630.90">
    <property type="match status" value="1"/>
</dbReference>
<dbReference type="InterPro" id="IPR041496">
    <property type="entry name" value="YitH/HolE_GNAT"/>
</dbReference>
<dbReference type="Pfam" id="PF00583">
    <property type="entry name" value="Acetyltransf_1"/>
    <property type="match status" value="1"/>
</dbReference>
<dbReference type="InterPro" id="IPR000182">
    <property type="entry name" value="GNAT_dom"/>
</dbReference>
<dbReference type="InterPro" id="IPR016181">
    <property type="entry name" value="Acyl_CoA_acyltransferase"/>
</dbReference>
<gene>
    <name evidence="2" type="ORF">HGMM_F01A04C23</name>
</gene>
<evidence type="ECO:0000313" key="2">
    <source>
        <dbReference type="EMBL" id="BAL52376.1"/>
    </source>
</evidence>
<dbReference type="PANTHER" id="PTHR47237:SF2">
    <property type="entry name" value="BLL4206 PROTEIN"/>
    <property type="match status" value="1"/>
</dbReference>
<dbReference type="Gene3D" id="3.40.630.30">
    <property type="match status" value="1"/>
</dbReference>
<dbReference type="SUPFAM" id="SSF55729">
    <property type="entry name" value="Acyl-CoA N-acyltransferases (Nat)"/>
    <property type="match status" value="1"/>
</dbReference>
<name>H5S890_9BACT</name>
<keyword evidence="2" id="KW-0808">Transferase</keyword>